<sequence>MSFKTPDARTRESQAKAVQLSVTTVEKHFGELCQLSAGYARKTARLRDKSDLLVRELMAYSETERPSLKMGLRAFAEELSKVQDYRQAQVERLEAKVVEPLKSYGATIKIKREDLKAVLTSQTREAKQMQQLEKMRQRNPSDRHNISQAETELQRATVDAARSSRQLEETINEFERQKIKDIKKILCDFVTVEMVFHAKALEVYSQAYHHMHAVNEESDLEAFLNTLRPSDYQARLDTVLQNSLSTLNGTGSPQPMARSQQTGATGTQRNNQLQDVTSEDLDNRQSGS</sequence>
<feature type="compositionally biased region" description="Polar residues" evidence="9">
    <location>
        <begin position="246"/>
        <end position="276"/>
    </location>
</feature>
<reference evidence="10" key="2">
    <citation type="submission" date="2025-09" db="UniProtKB">
        <authorList>
            <consortium name="Ensembl"/>
        </authorList>
    </citation>
    <scope>IDENTIFICATION</scope>
</reference>
<evidence type="ECO:0000256" key="8">
    <source>
        <dbReference type="SAM" id="Coils"/>
    </source>
</evidence>
<dbReference type="AlphaFoldDB" id="S4RZ02"/>
<dbReference type="InterPro" id="IPR027267">
    <property type="entry name" value="AH/BAR_dom_sf"/>
</dbReference>
<dbReference type="GeneTree" id="ENSGT00390000010285"/>
<dbReference type="InterPro" id="IPR009602">
    <property type="entry name" value="CBAR/FAM92"/>
</dbReference>
<dbReference type="PANTHER" id="PTHR21223:SF2">
    <property type="entry name" value="CBY1-INTERACTING BAR DOMAIN-CONTAINING PROTEIN HOMOLOG"/>
    <property type="match status" value="1"/>
</dbReference>
<keyword evidence="5" id="KW-0206">Cytoskeleton</keyword>
<accession>S4RZ02</accession>
<dbReference type="CDD" id="cd07598">
    <property type="entry name" value="BAR_FAM92"/>
    <property type="match status" value="1"/>
</dbReference>
<comment type="subcellular location">
    <subcellularLocation>
        <location evidence="2">Cell projection</location>
        <location evidence="2">Cilium</location>
    </subcellularLocation>
    <subcellularLocation>
        <location evidence="1">Cytoplasm</location>
        <location evidence="1">Cytoskeleton</location>
        <location evidence="1">Microtubule organizing center</location>
        <location evidence="1">Centrosome</location>
        <location evidence="1">Centriole</location>
    </subcellularLocation>
</comment>
<evidence type="ECO:0000256" key="7">
    <source>
        <dbReference type="ARBA" id="ARBA00029449"/>
    </source>
</evidence>
<dbReference type="Gene3D" id="1.20.1270.60">
    <property type="entry name" value="Arfaptin homology (AH) domain/BAR domain"/>
    <property type="match status" value="1"/>
</dbReference>
<dbReference type="GO" id="GO:0035869">
    <property type="term" value="C:ciliary transition zone"/>
    <property type="evidence" value="ECO:0007669"/>
    <property type="project" value="TreeGrafter"/>
</dbReference>
<evidence type="ECO:0000313" key="10">
    <source>
        <dbReference type="Ensembl" id="ENSPMAP00000010443.1"/>
    </source>
</evidence>
<reference evidence="10" key="1">
    <citation type="submission" date="2025-08" db="UniProtKB">
        <authorList>
            <consortium name="Ensembl"/>
        </authorList>
    </citation>
    <scope>IDENTIFICATION</scope>
</reference>
<dbReference type="PANTHER" id="PTHR21223">
    <property type="entry name" value="CBY1-INTERACTING BAR DOMAIN-CONTAINING PROTEIN HOMOLOG"/>
    <property type="match status" value="1"/>
</dbReference>
<dbReference type="Pfam" id="PF06730">
    <property type="entry name" value="FAM92"/>
    <property type="match status" value="1"/>
</dbReference>
<dbReference type="HOGENOM" id="CLU_072172_1_0_1"/>
<keyword evidence="8" id="KW-0175">Coiled coil</keyword>
<evidence type="ECO:0000256" key="1">
    <source>
        <dbReference type="ARBA" id="ARBA00004114"/>
    </source>
</evidence>
<dbReference type="GO" id="GO:0036064">
    <property type="term" value="C:ciliary basal body"/>
    <property type="evidence" value="ECO:0007669"/>
    <property type="project" value="TreeGrafter"/>
</dbReference>
<proteinExistence type="inferred from homology"/>
<evidence type="ECO:0000256" key="5">
    <source>
        <dbReference type="ARBA" id="ARBA00023212"/>
    </source>
</evidence>
<feature type="coiled-coil region" evidence="8">
    <location>
        <begin position="112"/>
        <end position="173"/>
    </location>
</feature>
<dbReference type="GO" id="GO:0060271">
    <property type="term" value="P:cilium assembly"/>
    <property type="evidence" value="ECO:0007669"/>
    <property type="project" value="InterPro"/>
</dbReference>
<protein>
    <submittedName>
        <fullName evidence="10">CBY1 interacting BAR domain containing 1</fullName>
    </submittedName>
</protein>
<dbReference type="InterPro" id="IPR035590">
    <property type="entry name" value="BAR_CBAR1/2"/>
</dbReference>
<comment type="similarity">
    <text evidence="7">Belongs to the CIBAR family.</text>
</comment>
<dbReference type="Ensembl" id="ENSPMAT00000010489.1">
    <property type="protein sequence ID" value="ENSPMAP00000010443.1"/>
    <property type="gene ID" value="ENSPMAG00000009499.1"/>
</dbReference>
<keyword evidence="4" id="KW-0970">Cilium biogenesis/degradation</keyword>
<keyword evidence="6" id="KW-0966">Cell projection</keyword>
<evidence type="ECO:0000256" key="2">
    <source>
        <dbReference type="ARBA" id="ARBA00004138"/>
    </source>
</evidence>
<organism evidence="10">
    <name type="scientific">Petromyzon marinus</name>
    <name type="common">Sea lamprey</name>
    <dbReference type="NCBI Taxonomy" id="7757"/>
    <lineage>
        <taxon>Eukaryota</taxon>
        <taxon>Metazoa</taxon>
        <taxon>Chordata</taxon>
        <taxon>Craniata</taxon>
        <taxon>Vertebrata</taxon>
        <taxon>Cyclostomata</taxon>
        <taxon>Hyperoartia</taxon>
        <taxon>Petromyzontiformes</taxon>
        <taxon>Petromyzontidae</taxon>
        <taxon>Petromyzon</taxon>
    </lineage>
</organism>
<dbReference type="GO" id="GO:0005814">
    <property type="term" value="C:centriole"/>
    <property type="evidence" value="ECO:0007669"/>
    <property type="project" value="UniProtKB-SubCell"/>
</dbReference>
<evidence type="ECO:0000256" key="3">
    <source>
        <dbReference type="ARBA" id="ARBA00022490"/>
    </source>
</evidence>
<feature type="region of interest" description="Disordered" evidence="9">
    <location>
        <begin position="246"/>
        <end position="288"/>
    </location>
</feature>
<evidence type="ECO:0000256" key="9">
    <source>
        <dbReference type="SAM" id="MobiDB-lite"/>
    </source>
</evidence>
<dbReference type="OMA" id="WMLMNND"/>
<dbReference type="STRING" id="7757.ENSPMAP00000010443"/>
<name>S4RZ02_PETMA</name>
<evidence type="ECO:0000256" key="4">
    <source>
        <dbReference type="ARBA" id="ARBA00022794"/>
    </source>
</evidence>
<keyword evidence="3" id="KW-0963">Cytoplasm</keyword>
<evidence type="ECO:0000256" key="6">
    <source>
        <dbReference type="ARBA" id="ARBA00023273"/>
    </source>
</evidence>
<dbReference type="SUPFAM" id="SSF103657">
    <property type="entry name" value="BAR/IMD domain-like"/>
    <property type="match status" value="1"/>
</dbReference>